<name>A0A1X9M9V2_9BACI</name>
<gene>
    <name evidence="2" type="ORF">BkAM31D_10345</name>
</gene>
<accession>A0A1X9M9V2</accession>
<reference evidence="2 3" key="1">
    <citation type="submission" date="2017-04" db="EMBL/GenBank/DDBJ databases">
        <title>Bacillus krulwichiae AM31D Genome sequencing and assembly.</title>
        <authorList>
            <person name="Krulwich T.A."/>
            <person name="Anastor L."/>
            <person name="Ehrlich R."/>
            <person name="Ehrlich G.D."/>
            <person name="Janto B."/>
        </authorList>
    </citation>
    <scope>NUCLEOTIDE SEQUENCE [LARGE SCALE GENOMIC DNA]</scope>
    <source>
        <strain evidence="2 3">AM31D</strain>
    </source>
</reference>
<dbReference type="AlphaFoldDB" id="A0A1X9M9V2"/>
<sequence>MNRDFTLQQIAEGLTKSVLNASDKELEGFQRILDETIRLREAHKDLHKMVQSYSSSGIQRSVNHTHNQSQNN</sequence>
<evidence type="ECO:0000313" key="3">
    <source>
        <dbReference type="Proteomes" id="UP000193006"/>
    </source>
</evidence>
<evidence type="ECO:0000256" key="1">
    <source>
        <dbReference type="SAM" id="MobiDB-lite"/>
    </source>
</evidence>
<evidence type="ECO:0000313" key="2">
    <source>
        <dbReference type="EMBL" id="ARK30195.1"/>
    </source>
</evidence>
<feature type="compositionally biased region" description="Polar residues" evidence="1">
    <location>
        <begin position="51"/>
        <end position="72"/>
    </location>
</feature>
<organism evidence="2 3">
    <name type="scientific">Halalkalibacter krulwichiae</name>
    <dbReference type="NCBI Taxonomy" id="199441"/>
    <lineage>
        <taxon>Bacteria</taxon>
        <taxon>Bacillati</taxon>
        <taxon>Bacillota</taxon>
        <taxon>Bacilli</taxon>
        <taxon>Bacillales</taxon>
        <taxon>Bacillaceae</taxon>
        <taxon>Halalkalibacter</taxon>
    </lineage>
</organism>
<feature type="region of interest" description="Disordered" evidence="1">
    <location>
        <begin position="50"/>
        <end position="72"/>
    </location>
</feature>
<dbReference type="Proteomes" id="UP000193006">
    <property type="component" value="Chromosome"/>
</dbReference>
<protein>
    <submittedName>
        <fullName evidence="2">Uncharacterized protein</fullName>
    </submittedName>
</protein>
<dbReference type="KEGG" id="bkw:BkAM31D_10345"/>
<dbReference type="RefSeq" id="WP_066151722.1">
    <property type="nucleotide sequence ID" value="NZ_CP020814.1"/>
</dbReference>
<proteinExistence type="predicted"/>
<keyword evidence="3" id="KW-1185">Reference proteome</keyword>
<dbReference type="EMBL" id="CP020814">
    <property type="protein sequence ID" value="ARK30195.1"/>
    <property type="molecule type" value="Genomic_DNA"/>
</dbReference>